<dbReference type="Gene3D" id="1.10.1130.10">
    <property type="entry name" value="Flavocytochrome C3, Chain A"/>
    <property type="match status" value="1"/>
</dbReference>
<feature type="domain" description="Cytochrome c-552/4" evidence="2">
    <location>
        <begin position="35"/>
        <end position="117"/>
    </location>
</feature>
<evidence type="ECO:0000256" key="1">
    <source>
        <dbReference type="ARBA" id="ARBA00022729"/>
    </source>
</evidence>
<dbReference type="InterPro" id="IPR023155">
    <property type="entry name" value="Cyt_c-552/4"/>
</dbReference>
<dbReference type="AlphaFoldDB" id="A0A3B1C2V1"/>
<evidence type="ECO:0000259" key="2">
    <source>
        <dbReference type="Pfam" id="PF13435"/>
    </source>
</evidence>
<dbReference type="EMBL" id="UOGA01000273">
    <property type="protein sequence ID" value="VAX24509.1"/>
    <property type="molecule type" value="Genomic_DNA"/>
</dbReference>
<protein>
    <recommendedName>
        <fullName evidence="2">Cytochrome c-552/4 domain-containing protein</fullName>
    </recommendedName>
</protein>
<dbReference type="Pfam" id="PF13435">
    <property type="entry name" value="Cytochrome_C554"/>
    <property type="match status" value="1"/>
</dbReference>
<organism evidence="3">
    <name type="scientific">hydrothermal vent metagenome</name>
    <dbReference type="NCBI Taxonomy" id="652676"/>
    <lineage>
        <taxon>unclassified sequences</taxon>
        <taxon>metagenomes</taxon>
        <taxon>ecological metagenomes</taxon>
    </lineage>
</organism>
<dbReference type="SUPFAM" id="SSF48695">
    <property type="entry name" value="Multiheme cytochromes"/>
    <property type="match status" value="1"/>
</dbReference>
<proteinExistence type="predicted"/>
<accession>A0A3B1C2V1</accession>
<evidence type="ECO:0000313" key="3">
    <source>
        <dbReference type="EMBL" id="VAX24509.1"/>
    </source>
</evidence>
<dbReference type="InterPro" id="IPR036280">
    <property type="entry name" value="Multihaem_cyt_sf"/>
</dbReference>
<gene>
    <name evidence="3" type="ORF">MNBD_NITROSPINAE04-738</name>
</gene>
<dbReference type="InterPro" id="IPR051829">
    <property type="entry name" value="Multiheme_Cytochr_ET"/>
</dbReference>
<name>A0A3B1C2V1_9ZZZZ</name>
<reference evidence="3" key="1">
    <citation type="submission" date="2018-06" db="EMBL/GenBank/DDBJ databases">
        <authorList>
            <person name="Zhirakovskaya E."/>
        </authorList>
    </citation>
    <scope>NUCLEOTIDE SEQUENCE</scope>
</reference>
<keyword evidence="1" id="KW-0732">Signal</keyword>
<dbReference type="PANTHER" id="PTHR35038">
    <property type="entry name" value="DISSIMILATORY SULFITE REDUCTASE SIRA"/>
    <property type="match status" value="1"/>
</dbReference>
<sequence length="188" mass="21438">MCRFATTLTVCAIAFALSSSPGYALGRFNYVGSEACKQCHKEIYNSWKKSIHAKVYDILKPGVRAKEKKEAGFDPKTDFRLDKSCMRCHVTGWDQGGFSFENPADELKGVGCEDCHGGAEKWMDPHQKKHLKNRKRKLKQTGLVKPFKGRTVCGKCHANVNSPFKDRPQNQERDWADPKWVETYHILK</sequence>